<dbReference type="Proteomes" id="UP000028725">
    <property type="component" value="Unassembled WGS sequence"/>
</dbReference>
<comment type="caution">
    <text evidence="1">The sequence shown here is derived from an EMBL/GenBank/DDBJ whole genome shotgun (WGS) entry which is preliminary data.</text>
</comment>
<keyword evidence="2" id="KW-1185">Reference proteome</keyword>
<dbReference type="AlphaFoldDB" id="A0A085WQQ2"/>
<gene>
    <name evidence="1" type="ORF">DB31_5057</name>
</gene>
<dbReference type="EMBL" id="JMCB01000003">
    <property type="protein sequence ID" value="KFE70015.1"/>
    <property type="molecule type" value="Genomic_DNA"/>
</dbReference>
<reference evidence="1 2" key="1">
    <citation type="submission" date="2014-04" db="EMBL/GenBank/DDBJ databases">
        <title>Genome assembly of Hyalangium minutum DSM 14724.</title>
        <authorList>
            <person name="Sharma G."/>
            <person name="Subramanian S."/>
        </authorList>
    </citation>
    <scope>NUCLEOTIDE SEQUENCE [LARGE SCALE GENOMIC DNA]</scope>
    <source>
        <strain evidence="1 2">DSM 14724</strain>
    </source>
</reference>
<dbReference type="PROSITE" id="PS51257">
    <property type="entry name" value="PROKAR_LIPOPROTEIN"/>
    <property type="match status" value="1"/>
</dbReference>
<accession>A0A085WQQ2</accession>
<evidence type="ECO:0000313" key="1">
    <source>
        <dbReference type="EMBL" id="KFE70015.1"/>
    </source>
</evidence>
<name>A0A085WQQ2_9BACT</name>
<evidence type="ECO:0000313" key="2">
    <source>
        <dbReference type="Proteomes" id="UP000028725"/>
    </source>
</evidence>
<protein>
    <recommendedName>
        <fullName evidence="3">Lipoprotein</fullName>
    </recommendedName>
</protein>
<organism evidence="1 2">
    <name type="scientific">Hyalangium minutum</name>
    <dbReference type="NCBI Taxonomy" id="394096"/>
    <lineage>
        <taxon>Bacteria</taxon>
        <taxon>Pseudomonadati</taxon>
        <taxon>Myxococcota</taxon>
        <taxon>Myxococcia</taxon>
        <taxon>Myxococcales</taxon>
        <taxon>Cystobacterineae</taxon>
        <taxon>Archangiaceae</taxon>
        <taxon>Hyalangium</taxon>
    </lineage>
</organism>
<proteinExistence type="predicted"/>
<sequence>MVAHPRGLMNLRAKLVLGGLLVVGTGCPHDWMKGGTNDRAMAKDMREMLEDDEECPEGKTLRADCVNTLPDGSCRVTCQ</sequence>
<evidence type="ECO:0008006" key="3">
    <source>
        <dbReference type="Google" id="ProtNLM"/>
    </source>
</evidence>